<dbReference type="AlphaFoldDB" id="J9D649"/>
<dbReference type="EMBL" id="AFBI03000042">
    <property type="protein sequence ID" value="EJW03266.1"/>
    <property type="molecule type" value="Genomic_DNA"/>
</dbReference>
<comment type="catalytic activity">
    <reaction evidence="9">
        <text>tRNA(Trp) + L-tryptophan + ATP = L-tryptophyl-tRNA(Trp) + AMP + diphosphate + H(+)</text>
        <dbReference type="Rhea" id="RHEA:24080"/>
        <dbReference type="Rhea" id="RHEA-COMP:9671"/>
        <dbReference type="Rhea" id="RHEA-COMP:9705"/>
        <dbReference type="ChEBI" id="CHEBI:15378"/>
        <dbReference type="ChEBI" id="CHEBI:30616"/>
        <dbReference type="ChEBI" id="CHEBI:33019"/>
        <dbReference type="ChEBI" id="CHEBI:57912"/>
        <dbReference type="ChEBI" id="CHEBI:78442"/>
        <dbReference type="ChEBI" id="CHEBI:78535"/>
        <dbReference type="ChEBI" id="CHEBI:456215"/>
        <dbReference type="EC" id="6.1.1.2"/>
    </reaction>
</comment>
<dbReference type="OrthoDB" id="10261385at2759"/>
<accession>J9D649</accession>
<dbReference type="GO" id="GO:0004830">
    <property type="term" value="F:tryptophan-tRNA ligase activity"/>
    <property type="evidence" value="ECO:0007669"/>
    <property type="project" value="UniProtKB-EC"/>
</dbReference>
<comment type="caution">
    <text evidence="11">The sequence shown here is derived from an EMBL/GenBank/DDBJ whole genome shotgun (WGS) entry which is preliminary data.</text>
</comment>
<dbReference type="InterPro" id="IPR002305">
    <property type="entry name" value="aa-tRNA-synth_Ic"/>
</dbReference>
<dbReference type="FunCoup" id="J9D649">
    <property type="interactions" value="284"/>
</dbReference>
<keyword evidence="12" id="KW-1185">Reference proteome</keyword>
<dbReference type="FunFam" id="1.10.240.10:FF:000007">
    <property type="entry name" value="Tryptophan--tRNA ligase"/>
    <property type="match status" value="1"/>
</dbReference>
<dbReference type="Proteomes" id="UP000003163">
    <property type="component" value="Unassembled WGS sequence"/>
</dbReference>
<evidence type="ECO:0000256" key="2">
    <source>
        <dbReference type="ARBA" id="ARBA00013161"/>
    </source>
</evidence>
<dbReference type="STRING" id="1003232.J9D649"/>
<dbReference type="EC" id="6.1.1.2" evidence="2"/>
<dbReference type="HOGENOM" id="CLU_032621_0_1_1"/>
<evidence type="ECO:0000313" key="11">
    <source>
        <dbReference type="EMBL" id="EJW03266.1"/>
    </source>
</evidence>
<evidence type="ECO:0000256" key="9">
    <source>
        <dbReference type="ARBA" id="ARBA00049929"/>
    </source>
</evidence>
<dbReference type="InterPro" id="IPR001412">
    <property type="entry name" value="aa-tRNA-synth_I_CS"/>
</dbReference>
<evidence type="ECO:0000313" key="12">
    <source>
        <dbReference type="Proteomes" id="UP000003163"/>
    </source>
</evidence>
<dbReference type="InterPro" id="IPR002306">
    <property type="entry name" value="Trp-tRNA-ligase"/>
</dbReference>
<sequence>MREDQIVNPWRVKATGSGDKTESLNYIKVIEQFGCQYITKEIVEKLKLCTNIPVHHFITRNIVFAHRDFEKILDMVLKNSGNFYLYTGRGPSSQSMHVGHAIPFLFCKYLQDAFNVPLVIQITDDEKFLWKNLTYENSLFYAKENIKDIIAFGFKPENTFIFTNTGFSHRFIENNLKIGKSVSFREAAKVFGFDENFSISQIEFPAKEISPCFSTSFKDIKFIKENSFCLIPAAIDQDPFFRLARDKANVINGRKPATVYSKFLPDLCGTDGKMSASDQNSAILLSDTKENIKKKIMKYAFSGGRDTLKEHREFGGNLEVDIPYHYLTYFLEDDEKLKKIAHEYSTGAMTSGEIKKICVDVLANFVESYQEKRKLVTDQCVSKFMSFE</sequence>
<dbReference type="OMA" id="SIYHRFM"/>
<reference evidence="11 12" key="1">
    <citation type="submission" date="2011-08" db="EMBL/GenBank/DDBJ databases">
        <authorList>
            <person name="Liu Z.J."/>
            <person name="Shi F.L."/>
            <person name="Lu J.Q."/>
            <person name="Li M."/>
            <person name="Wang Z.L."/>
        </authorList>
    </citation>
    <scope>NUCLEOTIDE SEQUENCE [LARGE SCALE GENOMIC DNA]</scope>
    <source>
        <strain evidence="11 12">USNM 41457</strain>
    </source>
</reference>
<protein>
    <recommendedName>
        <fullName evidence="2">tryptophan--tRNA ligase</fullName>
        <ecNumber evidence="2">6.1.1.2</ecNumber>
    </recommendedName>
    <alternativeName>
        <fullName evidence="8">Tryptophanyl-tRNA synthetase</fullName>
    </alternativeName>
</protein>
<keyword evidence="4 10" id="KW-0547">Nucleotide-binding</keyword>
<dbReference type="InterPro" id="IPR014729">
    <property type="entry name" value="Rossmann-like_a/b/a_fold"/>
</dbReference>
<evidence type="ECO:0000256" key="5">
    <source>
        <dbReference type="ARBA" id="ARBA00022840"/>
    </source>
</evidence>
<dbReference type="CDD" id="cd00806">
    <property type="entry name" value="TrpRS_core"/>
    <property type="match status" value="1"/>
</dbReference>
<dbReference type="NCBIfam" id="TIGR00233">
    <property type="entry name" value="trpS"/>
    <property type="match status" value="1"/>
</dbReference>
<keyword evidence="6 10" id="KW-0648">Protein biosynthesis</keyword>
<name>J9D649_EDHAE</name>
<keyword evidence="5 10" id="KW-0067">ATP-binding</keyword>
<evidence type="ECO:0000256" key="1">
    <source>
        <dbReference type="ARBA" id="ARBA00005594"/>
    </source>
</evidence>
<gene>
    <name evidence="11" type="ORF">EDEG_02381</name>
</gene>
<evidence type="ECO:0000256" key="3">
    <source>
        <dbReference type="ARBA" id="ARBA00022598"/>
    </source>
</evidence>
<dbReference type="Gene3D" id="3.40.50.620">
    <property type="entry name" value="HUPs"/>
    <property type="match status" value="1"/>
</dbReference>
<dbReference type="PROSITE" id="PS00178">
    <property type="entry name" value="AA_TRNA_LIGASE_I"/>
    <property type="match status" value="1"/>
</dbReference>
<organism evidence="11 12">
    <name type="scientific">Edhazardia aedis (strain USNM 41457)</name>
    <name type="common">Microsporidian parasite</name>
    <dbReference type="NCBI Taxonomy" id="1003232"/>
    <lineage>
        <taxon>Eukaryota</taxon>
        <taxon>Fungi</taxon>
        <taxon>Fungi incertae sedis</taxon>
        <taxon>Microsporidia</taxon>
        <taxon>Edhazardia</taxon>
    </lineage>
</organism>
<comment type="similarity">
    <text evidence="1 10">Belongs to the class-I aminoacyl-tRNA synthetase family.</text>
</comment>
<proteinExistence type="inferred from homology"/>
<dbReference type="GO" id="GO:0005737">
    <property type="term" value="C:cytoplasm"/>
    <property type="evidence" value="ECO:0007669"/>
    <property type="project" value="TreeGrafter"/>
</dbReference>
<evidence type="ECO:0000256" key="10">
    <source>
        <dbReference type="RuleBase" id="RU363036"/>
    </source>
</evidence>
<dbReference type="VEuPathDB" id="MicrosporidiaDB:EDEG_02381"/>
<dbReference type="Gene3D" id="1.10.240.10">
    <property type="entry name" value="Tyrosyl-Transfer RNA Synthetase"/>
    <property type="match status" value="1"/>
</dbReference>
<dbReference type="PANTHER" id="PTHR10055">
    <property type="entry name" value="TRYPTOPHANYL-TRNA SYNTHETASE"/>
    <property type="match status" value="1"/>
</dbReference>
<dbReference type="Pfam" id="PF00579">
    <property type="entry name" value="tRNA-synt_1b"/>
    <property type="match status" value="1"/>
</dbReference>
<reference evidence="12" key="2">
    <citation type="submission" date="2015-07" db="EMBL/GenBank/DDBJ databases">
        <title>Contrasting host-pathogen interactions and genome evolution in two generalist and specialist microsporidian pathogens of mosquitoes.</title>
        <authorList>
            <consortium name="The Broad Institute Genomics Platform"/>
            <consortium name="The Broad Institute Genome Sequencing Center for Infectious Disease"/>
            <person name="Cuomo C.A."/>
            <person name="Sanscrainte N.D."/>
            <person name="Goldberg J.M."/>
            <person name="Heiman D."/>
            <person name="Young S."/>
            <person name="Zeng Q."/>
            <person name="Becnel J.J."/>
            <person name="Birren B.W."/>
        </authorList>
    </citation>
    <scope>NUCLEOTIDE SEQUENCE [LARGE SCALE GENOMIC DNA]</scope>
    <source>
        <strain evidence="12">USNM 41457</strain>
    </source>
</reference>
<dbReference type="GO" id="GO:0005524">
    <property type="term" value="F:ATP binding"/>
    <property type="evidence" value="ECO:0007669"/>
    <property type="project" value="UniProtKB-KW"/>
</dbReference>
<dbReference type="PRINTS" id="PR01039">
    <property type="entry name" value="TRNASYNTHTRP"/>
</dbReference>
<dbReference type="PANTHER" id="PTHR10055:SF1">
    <property type="entry name" value="TRYPTOPHAN--TRNA LIGASE, CYTOPLASMIC"/>
    <property type="match status" value="1"/>
</dbReference>
<evidence type="ECO:0000256" key="4">
    <source>
        <dbReference type="ARBA" id="ARBA00022741"/>
    </source>
</evidence>
<dbReference type="GO" id="GO:0006436">
    <property type="term" value="P:tryptophanyl-tRNA aminoacylation"/>
    <property type="evidence" value="ECO:0007669"/>
    <property type="project" value="InterPro"/>
</dbReference>
<dbReference type="SUPFAM" id="SSF52374">
    <property type="entry name" value="Nucleotidylyl transferase"/>
    <property type="match status" value="1"/>
</dbReference>
<evidence type="ECO:0000256" key="8">
    <source>
        <dbReference type="ARBA" id="ARBA00030268"/>
    </source>
</evidence>
<keyword evidence="7 10" id="KW-0030">Aminoacyl-tRNA synthetase</keyword>
<evidence type="ECO:0000256" key="7">
    <source>
        <dbReference type="ARBA" id="ARBA00023146"/>
    </source>
</evidence>
<keyword evidence="3 10" id="KW-0436">Ligase</keyword>
<dbReference type="InParanoid" id="J9D649"/>
<evidence type="ECO:0000256" key="6">
    <source>
        <dbReference type="ARBA" id="ARBA00022917"/>
    </source>
</evidence>